<reference evidence="1 2" key="1">
    <citation type="submission" date="2018-12" db="EMBL/GenBank/DDBJ databases">
        <title>Draft genome sequence of Embleya hyalina NBRC 13850T.</title>
        <authorList>
            <person name="Komaki H."/>
            <person name="Hosoyama A."/>
            <person name="Kimura A."/>
            <person name="Ichikawa N."/>
            <person name="Tamura T."/>
        </authorList>
    </citation>
    <scope>NUCLEOTIDE SEQUENCE [LARGE SCALE GENOMIC DNA]</scope>
    <source>
        <strain evidence="1 2">NBRC 13850</strain>
    </source>
</reference>
<dbReference type="PROSITE" id="PS51257">
    <property type="entry name" value="PROKAR_LIPOPROTEIN"/>
    <property type="match status" value="1"/>
</dbReference>
<dbReference type="AlphaFoldDB" id="A0A401YQN7"/>
<protein>
    <recommendedName>
        <fullName evidence="3">Lipoprotein</fullName>
    </recommendedName>
</protein>
<organism evidence="1 2">
    <name type="scientific">Embleya hyalina</name>
    <dbReference type="NCBI Taxonomy" id="516124"/>
    <lineage>
        <taxon>Bacteria</taxon>
        <taxon>Bacillati</taxon>
        <taxon>Actinomycetota</taxon>
        <taxon>Actinomycetes</taxon>
        <taxon>Kitasatosporales</taxon>
        <taxon>Streptomycetaceae</taxon>
        <taxon>Embleya</taxon>
    </lineage>
</organism>
<comment type="caution">
    <text evidence="1">The sequence shown here is derived from an EMBL/GenBank/DDBJ whole genome shotgun (WGS) entry which is preliminary data.</text>
</comment>
<dbReference type="OrthoDB" id="3589247at2"/>
<name>A0A401YQN7_9ACTN</name>
<accession>A0A401YQN7</accession>
<dbReference type="Proteomes" id="UP000286931">
    <property type="component" value="Unassembled WGS sequence"/>
</dbReference>
<evidence type="ECO:0000313" key="2">
    <source>
        <dbReference type="Proteomes" id="UP000286931"/>
    </source>
</evidence>
<proteinExistence type="predicted"/>
<dbReference type="RefSeq" id="WP_126638936.1">
    <property type="nucleotide sequence ID" value="NZ_BIFH01000022.1"/>
</dbReference>
<dbReference type="EMBL" id="BIFH01000022">
    <property type="protein sequence ID" value="GCD96910.1"/>
    <property type="molecule type" value="Genomic_DNA"/>
</dbReference>
<evidence type="ECO:0008006" key="3">
    <source>
        <dbReference type="Google" id="ProtNLM"/>
    </source>
</evidence>
<keyword evidence="2" id="KW-1185">Reference proteome</keyword>
<evidence type="ECO:0000313" key="1">
    <source>
        <dbReference type="EMBL" id="GCD96910.1"/>
    </source>
</evidence>
<sequence>MRKGWTAWVVGVTVSLALSGCSGDGGGGPVPGEGARESVSVGPAPADVATVAPVDDHPVDAARAALRRLDACALIDRSVTASTGMADKLWQLPDSPHSCTVTDKPLIGSRISVQAGYSLSRAQRYRAEPITAGRAKAYLDRAELPSRCRVDLPVGRTLSIRFTYELAHGTTGDACGSVKAFAEAGAGLLAGGGPAEGDPGKRPLVDREACTVMRGALAADAERFTIAENGIYALDSCTATPKDTKVLRRGIDLEVKYTTDPMGGTNVVTRAVGTRQARVTTYSGACKLEWSQGASGLGGTLNGFTVVALKAESCDAAADLAARIVPLLDGAATPDGQEPARRLLYAPEESDSSAVGACVDFLADDSFPCTPYDSLPVPATIQGVLDGADDPRMGCALAADAVREVLGDAYRAVLWGQSCFFVEPTHTSVLRVDVDARAMARAYGGDSKSSADRREVDVAGKPAVTFRTGGGNGKPATGYSVYVALAGDVNTPGIVAGRLEALPARGLGTGAVPDTTGLPRLDQVMTKLVASRLPR</sequence>
<gene>
    <name evidence="1" type="ORF">EHYA_04597</name>
</gene>